<comment type="caution">
    <text evidence="2">The sequence shown here is derived from an EMBL/GenBank/DDBJ whole genome shotgun (WGS) entry which is preliminary data.</text>
</comment>
<keyword evidence="3" id="KW-1185">Reference proteome</keyword>
<sequence>MGENQFWDLVGVLEGSVDEPAVERLTAALRTTGRRGPAAFQERLAAVLHDLDREVLCRQPVRWVDDPPGVTVPLSADAFLYLRAHVVASGRAVVARAIADPASLLEREWEDGEALLYAAETVTGQEIETRLSYETGSNEDHWSFVDDEDVAMPVVAVNVWDLLETTEGYLGESDVLTTMPTYAWWLSTDVLAPAGEAVEGAVLEQGGLPDSLGVVQIQLEVCFGDRWQLSPEIAARVEDEETYVGTVSRARVELAQVEFRSWDEDRQRRTLTSVLATCVLAVLPDEHGSRPMLHELQRSAED</sequence>
<dbReference type="Proteomes" id="UP001387100">
    <property type="component" value="Unassembled WGS sequence"/>
</dbReference>
<dbReference type="Pfam" id="PF14024">
    <property type="entry name" value="DUF4240"/>
    <property type="match status" value="1"/>
</dbReference>
<organism evidence="2 3">
    <name type="scientific">Pseudokineococcus basanitobsidens</name>
    <dbReference type="NCBI Taxonomy" id="1926649"/>
    <lineage>
        <taxon>Bacteria</taxon>
        <taxon>Bacillati</taxon>
        <taxon>Actinomycetota</taxon>
        <taxon>Actinomycetes</taxon>
        <taxon>Kineosporiales</taxon>
        <taxon>Kineosporiaceae</taxon>
        <taxon>Pseudokineococcus</taxon>
    </lineage>
</organism>
<evidence type="ECO:0000313" key="3">
    <source>
        <dbReference type="Proteomes" id="UP001387100"/>
    </source>
</evidence>
<evidence type="ECO:0000313" key="2">
    <source>
        <dbReference type="EMBL" id="MEJ5946363.1"/>
    </source>
</evidence>
<dbReference type="InterPro" id="IPR025334">
    <property type="entry name" value="DUF4240"/>
</dbReference>
<dbReference type="EMBL" id="JBBIAA010000021">
    <property type="protein sequence ID" value="MEJ5946363.1"/>
    <property type="molecule type" value="Genomic_DNA"/>
</dbReference>
<name>A0ABU8RMW9_9ACTN</name>
<gene>
    <name evidence="2" type="ORF">WDZ17_13780</name>
</gene>
<accession>A0ABU8RMW9</accession>
<evidence type="ECO:0000259" key="1">
    <source>
        <dbReference type="Pfam" id="PF14024"/>
    </source>
</evidence>
<protein>
    <submittedName>
        <fullName evidence="2">DUF4240 domain-containing protein</fullName>
    </submittedName>
</protein>
<feature type="domain" description="DUF4240" evidence="1">
    <location>
        <begin position="1"/>
        <end position="120"/>
    </location>
</feature>
<reference evidence="2 3" key="1">
    <citation type="journal article" date="2017" name="Int. J. Syst. Evol. Microbiol.">
        <title>Pseudokineococcus basanitobsidens sp. nov., isolated from volcanic rock.</title>
        <authorList>
            <person name="Lee D.W."/>
            <person name="Park M.Y."/>
            <person name="Kim J.J."/>
            <person name="Kim B.S."/>
        </authorList>
    </citation>
    <scope>NUCLEOTIDE SEQUENCE [LARGE SCALE GENOMIC DNA]</scope>
    <source>
        <strain evidence="2 3">DSM 103726</strain>
    </source>
</reference>
<proteinExistence type="predicted"/>